<comment type="pathway">
    <text evidence="2">Protein modification; protein glycosylation.</text>
</comment>
<evidence type="ECO:0000256" key="8">
    <source>
        <dbReference type="ARBA" id="ARBA00022989"/>
    </source>
</evidence>
<organism evidence="14 15">
    <name type="scientific">Clavelina lepadiformis</name>
    <name type="common">Light-bulb sea squirt</name>
    <name type="synonym">Ascidia lepadiformis</name>
    <dbReference type="NCBI Taxonomy" id="159417"/>
    <lineage>
        <taxon>Eukaryota</taxon>
        <taxon>Metazoa</taxon>
        <taxon>Chordata</taxon>
        <taxon>Tunicata</taxon>
        <taxon>Ascidiacea</taxon>
        <taxon>Aplousobranchia</taxon>
        <taxon>Clavelinidae</taxon>
        <taxon>Clavelina</taxon>
    </lineage>
</organism>
<keyword evidence="7" id="KW-0735">Signal-anchor</keyword>
<feature type="domain" description="Fucosyltransferase N-terminal" evidence="13">
    <location>
        <begin position="70"/>
        <end position="176"/>
    </location>
</feature>
<dbReference type="PANTHER" id="PTHR11929">
    <property type="entry name" value="ALPHA- 1,3 -FUCOSYLTRANSFERASE"/>
    <property type="match status" value="1"/>
</dbReference>
<evidence type="ECO:0000256" key="5">
    <source>
        <dbReference type="ARBA" id="ARBA00022679"/>
    </source>
</evidence>
<dbReference type="PANTHER" id="PTHR11929:SF145">
    <property type="entry name" value="ALPHA-(1,3)-FUCOSYLTRANSFERASE FUT-1"/>
    <property type="match status" value="1"/>
</dbReference>
<evidence type="ECO:0000259" key="12">
    <source>
        <dbReference type="Pfam" id="PF00852"/>
    </source>
</evidence>
<keyword evidence="4 11" id="KW-0328">Glycosyltransferase</keyword>
<evidence type="ECO:0000256" key="3">
    <source>
        <dbReference type="ARBA" id="ARBA00008919"/>
    </source>
</evidence>
<evidence type="ECO:0000256" key="1">
    <source>
        <dbReference type="ARBA" id="ARBA00004167"/>
    </source>
</evidence>
<evidence type="ECO:0000256" key="4">
    <source>
        <dbReference type="ARBA" id="ARBA00022676"/>
    </source>
</evidence>
<dbReference type="InterPro" id="IPR031481">
    <property type="entry name" value="Glyco_tran_10_N"/>
</dbReference>
<protein>
    <recommendedName>
        <fullName evidence="11">Fucosyltransferase</fullName>
        <ecNumber evidence="11">2.4.1.-</ecNumber>
    </recommendedName>
</protein>
<keyword evidence="15" id="KW-1185">Reference proteome</keyword>
<dbReference type="SUPFAM" id="SSF53756">
    <property type="entry name" value="UDP-Glycosyltransferase/glycogen phosphorylase"/>
    <property type="match status" value="1"/>
</dbReference>
<evidence type="ECO:0000256" key="10">
    <source>
        <dbReference type="ARBA" id="ARBA00023180"/>
    </source>
</evidence>
<keyword evidence="11" id="KW-0333">Golgi apparatus</keyword>
<accession>A0ABP0FL03</accession>
<name>A0ABP0FL03_CLALP</name>
<keyword evidence="5 11" id="KW-0808">Transferase</keyword>
<sequence length="458" mass="53050">MFASFKVNYRFVCLLFLFTGYVVIVWRNDQQVFGWAQIAQSRIRVAMRYDRDTINTMYRVDRTPATLTESKKIILVWEPYFGVLNKDPYECEGCLLTFDQSAIKQADAVVFHFAEILDSGENLPWQDRHREQRWVWFSEEPPTRVRNVFHKTLTPLNGVFNWTMSYRTDSDILYPYMVPYQPSERTVAELIAHKTTKALGAWAVSNCYPSIRRQYITELSKYIPIDIYGRCSGKPLCREPECFAKILSKYKFYFAFENSKCKDYISEKFWEKALGSRAVPVVMGTDRKDYELIAPPNSFIHIDDFDSPQSLANYLKKLDEDDDLYGEYLRWASATESGGNWATNLSNVEALKKMGARGLVENKLHNSTSGFCAICKKLRQDLPENVEIVENLDRWWYGVDYDVTVETFSVCSSEGPGGRNYRRWVTLGYTLILWVAAGIIWLICSRSGKCFQSIGNTS</sequence>
<dbReference type="Pfam" id="PF00852">
    <property type="entry name" value="Glyco_transf_10"/>
    <property type="match status" value="1"/>
</dbReference>
<evidence type="ECO:0000256" key="6">
    <source>
        <dbReference type="ARBA" id="ARBA00022692"/>
    </source>
</evidence>
<comment type="similarity">
    <text evidence="3 11">Belongs to the glycosyltransferase 10 family.</text>
</comment>
<evidence type="ECO:0000259" key="13">
    <source>
        <dbReference type="Pfam" id="PF17039"/>
    </source>
</evidence>
<dbReference type="Gene3D" id="3.40.50.11660">
    <property type="entry name" value="Glycosyl transferase family 10, C-terminal domain"/>
    <property type="match status" value="1"/>
</dbReference>
<dbReference type="EMBL" id="CAWYQH010000068">
    <property type="protein sequence ID" value="CAK8680041.1"/>
    <property type="molecule type" value="Genomic_DNA"/>
</dbReference>
<proteinExistence type="inferred from homology"/>
<dbReference type="Proteomes" id="UP001642483">
    <property type="component" value="Unassembled WGS sequence"/>
</dbReference>
<dbReference type="EC" id="2.4.1.-" evidence="11"/>
<dbReference type="InterPro" id="IPR001503">
    <property type="entry name" value="Glyco_trans_10"/>
</dbReference>
<evidence type="ECO:0000313" key="15">
    <source>
        <dbReference type="Proteomes" id="UP001642483"/>
    </source>
</evidence>
<dbReference type="Pfam" id="PF17039">
    <property type="entry name" value="Glyco_tran_10_N"/>
    <property type="match status" value="1"/>
</dbReference>
<evidence type="ECO:0000256" key="7">
    <source>
        <dbReference type="ARBA" id="ARBA00022968"/>
    </source>
</evidence>
<reference evidence="14 15" key="1">
    <citation type="submission" date="2024-02" db="EMBL/GenBank/DDBJ databases">
        <authorList>
            <person name="Daric V."/>
            <person name="Darras S."/>
        </authorList>
    </citation>
    <scope>NUCLEOTIDE SEQUENCE [LARGE SCALE GENOMIC DNA]</scope>
</reference>
<keyword evidence="6 11" id="KW-0812">Transmembrane</keyword>
<dbReference type="InterPro" id="IPR055270">
    <property type="entry name" value="Glyco_tran_10_C"/>
</dbReference>
<keyword evidence="10" id="KW-0325">Glycoprotein</keyword>
<keyword evidence="8 11" id="KW-1133">Transmembrane helix</keyword>
<feature type="transmembrane region" description="Helical" evidence="11">
    <location>
        <begin position="7"/>
        <end position="26"/>
    </location>
</feature>
<evidence type="ECO:0000313" key="14">
    <source>
        <dbReference type="EMBL" id="CAK8680041.1"/>
    </source>
</evidence>
<keyword evidence="9 11" id="KW-0472">Membrane</keyword>
<evidence type="ECO:0000256" key="9">
    <source>
        <dbReference type="ARBA" id="ARBA00023136"/>
    </source>
</evidence>
<feature type="domain" description="Fucosyltransferase C-terminal" evidence="12">
    <location>
        <begin position="197"/>
        <end position="395"/>
    </location>
</feature>
<gene>
    <name evidence="14" type="ORF">CVLEPA_LOCUS10332</name>
</gene>
<feature type="transmembrane region" description="Helical" evidence="11">
    <location>
        <begin position="424"/>
        <end position="444"/>
    </location>
</feature>
<dbReference type="InterPro" id="IPR038577">
    <property type="entry name" value="GT10-like_C_sf"/>
</dbReference>
<evidence type="ECO:0000256" key="11">
    <source>
        <dbReference type="RuleBase" id="RU003832"/>
    </source>
</evidence>
<comment type="caution">
    <text evidence="14">The sequence shown here is derived from an EMBL/GenBank/DDBJ whole genome shotgun (WGS) entry which is preliminary data.</text>
</comment>
<comment type="caution">
    <text evidence="11">Lacks conserved residue(s) required for the propagation of feature annotation.</text>
</comment>
<comment type="subcellular location">
    <subcellularLocation>
        <location evidence="11">Golgi apparatus</location>
        <location evidence="11">Golgi stack membrane</location>
        <topology evidence="11">Single-pass type II membrane protein</topology>
    </subcellularLocation>
    <subcellularLocation>
        <location evidence="1">Membrane</location>
        <topology evidence="1">Single-pass membrane protein</topology>
    </subcellularLocation>
</comment>
<evidence type="ECO:0000256" key="2">
    <source>
        <dbReference type="ARBA" id="ARBA00004922"/>
    </source>
</evidence>